<reference evidence="2" key="1">
    <citation type="submission" date="2020-05" db="EMBL/GenBank/DDBJ databases">
        <title>Mycena genomes resolve the evolution of fungal bioluminescence.</title>
        <authorList>
            <person name="Tsai I.J."/>
        </authorList>
    </citation>
    <scope>NUCLEOTIDE SEQUENCE</scope>
    <source>
        <strain evidence="2">CCC161011</strain>
    </source>
</reference>
<dbReference type="Gene3D" id="3.30.420.10">
    <property type="entry name" value="Ribonuclease H-like superfamily/Ribonuclease H"/>
    <property type="match status" value="1"/>
</dbReference>
<protein>
    <recommendedName>
        <fullName evidence="4">Tc1-like transposase DDE domain-containing protein</fullName>
    </recommendedName>
</protein>
<evidence type="ECO:0000256" key="1">
    <source>
        <dbReference type="SAM" id="MobiDB-lite"/>
    </source>
</evidence>
<feature type="region of interest" description="Disordered" evidence="1">
    <location>
        <begin position="51"/>
        <end position="85"/>
    </location>
</feature>
<dbReference type="AlphaFoldDB" id="A0A8H7CH13"/>
<evidence type="ECO:0000313" key="2">
    <source>
        <dbReference type="EMBL" id="KAF7337090.1"/>
    </source>
</evidence>
<dbReference type="EMBL" id="JACAZI010000022">
    <property type="protein sequence ID" value="KAF7337090.1"/>
    <property type="molecule type" value="Genomic_DNA"/>
</dbReference>
<dbReference type="PANTHER" id="PTHR35871:SF1">
    <property type="entry name" value="CXC1-LIKE CYSTEINE CLUSTER ASSOCIATED WITH KDZ TRANSPOSASES DOMAIN-CONTAINING PROTEIN"/>
    <property type="match status" value="1"/>
</dbReference>
<sequence length="264" mass="29926">MRPGKNRDGYFSLADIEEQAIAACTTVSERWPEYDHVFVYDNATTHHKQSAGALSARAMPKSISGTRQGGKKNKNPDPNFLVPVNKRNTDGTLMYDIHGTLLKENIQMTGASFADGTVQELYFPSNASKHAGKFKGMELLLEERREKGDLGNISADVLKKKNTECKSFKCADPHSTSCCMRRMLFNQPDFSAVKSCLEDTCAKHKCTVLFLPKFHCELNPIEMVWGYAKWIYWLNPESSREDALERNTLDTLEQVLLESMRRFV</sequence>
<dbReference type="Proteomes" id="UP000620124">
    <property type="component" value="Unassembled WGS sequence"/>
</dbReference>
<dbReference type="OrthoDB" id="10039611at2759"/>
<dbReference type="PANTHER" id="PTHR35871">
    <property type="entry name" value="EXPRESSED PROTEIN"/>
    <property type="match status" value="1"/>
</dbReference>
<dbReference type="InterPro" id="IPR036397">
    <property type="entry name" value="RNaseH_sf"/>
</dbReference>
<dbReference type="GO" id="GO:0003676">
    <property type="term" value="F:nucleic acid binding"/>
    <property type="evidence" value="ECO:0007669"/>
    <property type="project" value="InterPro"/>
</dbReference>
<comment type="caution">
    <text evidence="2">The sequence shown here is derived from an EMBL/GenBank/DDBJ whole genome shotgun (WGS) entry which is preliminary data.</text>
</comment>
<keyword evidence="3" id="KW-1185">Reference proteome</keyword>
<evidence type="ECO:0008006" key="4">
    <source>
        <dbReference type="Google" id="ProtNLM"/>
    </source>
</evidence>
<name>A0A8H7CH13_9AGAR</name>
<organism evidence="2 3">
    <name type="scientific">Mycena venus</name>
    <dbReference type="NCBI Taxonomy" id="2733690"/>
    <lineage>
        <taxon>Eukaryota</taxon>
        <taxon>Fungi</taxon>
        <taxon>Dikarya</taxon>
        <taxon>Basidiomycota</taxon>
        <taxon>Agaricomycotina</taxon>
        <taxon>Agaricomycetes</taxon>
        <taxon>Agaricomycetidae</taxon>
        <taxon>Agaricales</taxon>
        <taxon>Marasmiineae</taxon>
        <taxon>Mycenaceae</taxon>
        <taxon>Mycena</taxon>
    </lineage>
</organism>
<gene>
    <name evidence="2" type="ORF">MVEN_02146300</name>
</gene>
<accession>A0A8H7CH13</accession>
<evidence type="ECO:0000313" key="3">
    <source>
        <dbReference type="Proteomes" id="UP000620124"/>
    </source>
</evidence>
<proteinExistence type="predicted"/>